<name>A0A023FE01_AMBCJ</name>
<dbReference type="AlphaFoldDB" id="A0A023FE01"/>
<sequence>MNRGPKRRALGTAFQLLPPLAGAVRLYEAGTICSYCISLCVLCASVGAMAVCGKCGFLVMLRASEIVTIVRHACSDNDSRAARKGTTADPSHNWWQRWDRCRPAAAHGLRKQIWCACR</sequence>
<evidence type="ECO:0000256" key="1">
    <source>
        <dbReference type="SAM" id="Phobius"/>
    </source>
</evidence>
<protein>
    <submittedName>
        <fullName evidence="2">Putative secreted protein</fullName>
    </submittedName>
</protein>
<proteinExistence type="evidence at transcript level"/>
<organism evidence="2">
    <name type="scientific">Amblyomma cajennense</name>
    <name type="common">Cayenne tick</name>
    <name type="synonym">Acarus cajennensis</name>
    <dbReference type="NCBI Taxonomy" id="34607"/>
    <lineage>
        <taxon>Eukaryota</taxon>
        <taxon>Metazoa</taxon>
        <taxon>Ecdysozoa</taxon>
        <taxon>Arthropoda</taxon>
        <taxon>Chelicerata</taxon>
        <taxon>Arachnida</taxon>
        <taxon>Acari</taxon>
        <taxon>Parasitiformes</taxon>
        <taxon>Ixodida</taxon>
        <taxon>Ixodoidea</taxon>
        <taxon>Ixodidae</taxon>
        <taxon>Amblyomminae</taxon>
        <taxon>Amblyomma</taxon>
    </lineage>
</organism>
<accession>A0A023FE01</accession>
<reference evidence="2" key="1">
    <citation type="submission" date="2014-03" db="EMBL/GenBank/DDBJ databases">
        <title>The sialotranscriptome of Amblyomma triste, Amblyomma parvum and Amblyomma cajennense ticks, uncovered by 454-based RNA-seq.</title>
        <authorList>
            <person name="Garcia G.R."/>
            <person name="Gardinassi L.G."/>
            <person name="Ribeiro J.M."/>
            <person name="Anatriello E."/>
            <person name="Ferreira B.R."/>
            <person name="Moreira H.N."/>
            <person name="Mafra C."/>
            <person name="Olegario M.M."/>
            <person name="Szabo P.J."/>
            <person name="Miranda-Santos I.K."/>
            <person name="Maruyama S.R."/>
        </authorList>
    </citation>
    <scope>NUCLEOTIDE SEQUENCE</scope>
    <source>
        <strain evidence="2">Uberlandia</strain>
        <tissue evidence="2">Salivary glands</tissue>
    </source>
</reference>
<dbReference type="EMBL" id="GBBK01005493">
    <property type="protein sequence ID" value="JAC18989.1"/>
    <property type="molecule type" value="mRNA"/>
</dbReference>
<feature type="transmembrane region" description="Helical" evidence="1">
    <location>
        <begin position="32"/>
        <end position="52"/>
    </location>
</feature>
<evidence type="ECO:0000313" key="2">
    <source>
        <dbReference type="EMBL" id="JAC18989.1"/>
    </source>
</evidence>
<keyword evidence="1" id="KW-1133">Transmembrane helix</keyword>
<keyword evidence="1" id="KW-0472">Membrane</keyword>
<keyword evidence="1" id="KW-0812">Transmembrane</keyword>